<dbReference type="InterPro" id="IPR022998">
    <property type="entry name" value="ThiamineP_synth_TenI"/>
</dbReference>
<dbReference type="OrthoDB" id="9810880at2"/>
<dbReference type="STRING" id="52.CMC5_034290"/>
<comment type="caution">
    <text evidence="9">Lacks conserved residue(s) required for the propagation of feature annotation.</text>
</comment>
<evidence type="ECO:0000313" key="11">
    <source>
        <dbReference type="EMBL" id="AKT39281.1"/>
    </source>
</evidence>
<sequence length="234" mass="24300">MRGLYAIIDTDALARRGIDPIPYAEAVLAAKPGAIQLRDKRGSARRMLELLRALVPRAAAAGVPLFANDRPDLALLAGCEGIHVGQDDLPVTEVRALAERARVRVRIGLSTHDLDQLEPALREPIDYVAIGPIFPTANKEQADPAIGLPALTALVARVAEVRPGLPVVAIGGITLETAPQIGVLGACAAVIGALLPSEPEDGTPFDLTSPEALAAVTARATTLHRALLGAATPA</sequence>
<evidence type="ECO:0000256" key="7">
    <source>
        <dbReference type="ARBA" id="ARBA00047851"/>
    </source>
</evidence>
<comment type="function">
    <text evidence="9">Condenses 4-methyl-5-(beta-hydroxyethyl)thiazole monophosphate (THZ-P) and 2-methyl-4-amino-5-hydroxymethyl pyrimidine pyrophosphate (HMP-PP) to form thiamine monophosphate (TMP).</text>
</comment>
<keyword evidence="4 9" id="KW-0460">Magnesium</keyword>
<feature type="binding site" evidence="9">
    <location>
        <position position="88"/>
    </location>
    <ligand>
        <name>Mg(2+)</name>
        <dbReference type="ChEBI" id="CHEBI:18420"/>
    </ligand>
</feature>
<dbReference type="GO" id="GO:0004789">
    <property type="term" value="F:thiamine-phosphate diphosphorylase activity"/>
    <property type="evidence" value="ECO:0007669"/>
    <property type="project" value="UniProtKB-UniRule"/>
</dbReference>
<dbReference type="Pfam" id="PF02581">
    <property type="entry name" value="TMP-TENI"/>
    <property type="match status" value="1"/>
</dbReference>
<evidence type="ECO:0000259" key="10">
    <source>
        <dbReference type="Pfam" id="PF02581"/>
    </source>
</evidence>
<organism evidence="11 12">
    <name type="scientific">Chondromyces crocatus</name>
    <dbReference type="NCBI Taxonomy" id="52"/>
    <lineage>
        <taxon>Bacteria</taxon>
        <taxon>Pseudomonadati</taxon>
        <taxon>Myxococcota</taxon>
        <taxon>Polyangia</taxon>
        <taxon>Polyangiales</taxon>
        <taxon>Polyangiaceae</taxon>
        <taxon>Chondromyces</taxon>
    </lineage>
</organism>
<dbReference type="HAMAP" id="MF_00097">
    <property type="entry name" value="TMP_synthase"/>
    <property type="match status" value="1"/>
</dbReference>
<comment type="catalytic activity">
    <reaction evidence="6 9">
        <text>4-methyl-5-(2-phosphooxyethyl)-thiazole + 4-amino-2-methyl-5-(diphosphooxymethyl)pyrimidine + H(+) = thiamine phosphate + diphosphate</text>
        <dbReference type="Rhea" id="RHEA:22328"/>
        <dbReference type="ChEBI" id="CHEBI:15378"/>
        <dbReference type="ChEBI" id="CHEBI:33019"/>
        <dbReference type="ChEBI" id="CHEBI:37575"/>
        <dbReference type="ChEBI" id="CHEBI:57841"/>
        <dbReference type="ChEBI" id="CHEBI:58296"/>
        <dbReference type="EC" id="2.5.1.3"/>
    </reaction>
</comment>
<evidence type="ECO:0000256" key="2">
    <source>
        <dbReference type="ARBA" id="ARBA00022679"/>
    </source>
</evidence>
<comment type="catalytic activity">
    <reaction evidence="8 9">
        <text>2-[(2R,5Z)-2-carboxy-4-methylthiazol-5(2H)-ylidene]ethyl phosphate + 4-amino-2-methyl-5-(diphosphooxymethyl)pyrimidine + 2 H(+) = thiamine phosphate + CO2 + diphosphate</text>
        <dbReference type="Rhea" id="RHEA:47844"/>
        <dbReference type="ChEBI" id="CHEBI:15378"/>
        <dbReference type="ChEBI" id="CHEBI:16526"/>
        <dbReference type="ChEBI" id="CHEBI:33019"/>
        <dbReference type="ChEBI" id="CHEBI:37575"/>
        <dbReference type="ChEBI" id="CHEBI:57841"/>
        <dbReference type="ChEBI" id="CHEBI:62899"/>
        <dbReference type="EC" id="2.5.1.3"/>
    </reaction>
</comment>
<evidence type="ECO:0000256" key="6">
    <source>
        <dbReference type="ARBA" id="ARBA00047334"/>
    </source>
</evidence>
<comment type="similarity">
    <text evidence="9">Belongs to the thiamine-phosphate synthase family.</text>
</comment>
<reference evidence="11 12" key="1">
    <citation type="submission" date="2015-07" db="EMBL/GenBank/DDBJ databases">
        <title>Genome analysis of myxobacterium Chondromyces crocatus Cm c5 reveals a high potential for natural compound synthesis and the genetic basis for the loss of fruiting body formation.</title>
        <authorList>
            <person name="Zaburannyi N."/>
            <person name="Bunk B."/>
            <person name="Maier J."/>
            <person name="Overmann J."/>
            <person name="Mueller R."/>
        </authorList>
    </citation>
    <scope>NUCLEOTIDE SEQUENCE [LARGE SCALE GENOMIC DNA]</scope>
    <source>
        <strain evidence="11 12">Cm c5</strain>
    </source>
</reference>
<evidence type="ECO:0000256" key="3">
    <source>
        <dbReference type="ARBA" id="ARBA00022723"/>
    </source>
</evidence>
<dbReference type="PANTHER" id="PTHR20857:SF15">
    <property type="entry name" value="THIAMINE-PHOSPHATE SYNTHASE"/>
    <property type="match status" value="1"/>
</dbReference>
<feature type="domain" description="Thiamine phosphate synthase/TenI" evidence="10">
    <location>
        <begin position="4"/>
        <end position="186"/>
    </location>
</feature>
<keyword evidence="2 9" id="KW-0808">Transferase</keyword>
<dbReference type="PANTHER" id="PTHR20857">
    <property type="entry name" value="THIAMINE-PHOSPHATE PYROPHOSPHORYLASE"/>
    <property type="match status" value="1"/>
</dbReference>
<protein>
    <recommendedName>
        <fullName evidence="9">Thiamine-phosphate synthase</fullName>
        <shortName evidence="9">TP synthase</shortName>
        <shortName evidence="9">TPS</shortName>
        <ecNumber evidence="9">2.5.1.3</ecNumber>
    </recommendedName>
    <alternativeName>
        <fullName evidence="9">Thiamine-phosphate pyrophosphorylase</fullName>
        <shortName evidence="9">TMP pyrophosphorylase</shortName>
        <shortName evidence="9">TMP-PPase</shortName>
    </alternativeName>
</protein>
<feature type="binding site" evidence="9">
    <location>
        <position position="139"/>
    </location>
    <ligand>
        <name>4-amino-2-methyl-5-(diphosphooxymethyl)pyrimidine</name>
        <dbReference type="ChEBI" id="CHEBI:57841"/>
    </ligand>
</feature>
<feature type="binding site" evidence="9">
    <location>
        <position position="68"/>
    </location>
    <ligand>
        <name>4-amino-2-methyl-5-(diphosphooxymethyl)pyrimidine</name>
        <dbReference type="ChEBI" id="CHEBI:57841"/>
    </ligand>
</feature>
<evidence type="ECO:0000313" key="12">
    <source>
        <dbReference type="Proteomes" id="UP000067626"/>
    </source>
</evidence>
<feature type="binding site" evidence="9">
    <location>
        <position position="110"/>
    </location>
    <ligand>
        <name>4-amino-2-methyl-5-(diphosphooxymethyl)pyrimidine</name>
        <dbReference type="ChEBI" id="CHEBI:57841"/>
    </ligand>
</feature>
<keyword evidence="12" id="KW-1185">Reference proteome</keyword>
<dbReference type="RefSeq" id="WP_050435934.1">
    <property type="nucleotide sequence ID" value="NZ_CP012159.1"/>
</dbReference>
<dbReference type="Proteomes" id="UP000067626">
    <property type="component" value="Chromosome"/>
</dbReference>
<evidence type="ECO:0000256" key="8">
    <source>
        <dbReference type="ARBA" id="ARBA00047883"/>
    </source>
</evidence>
<dbReference type="InterPro" id="IPR034291">
    <property type="entry name" value="TMP_synthase"/>
</dbReference>
<keyword evidence="3 9" id="KW-0479">Metal-binding</keyword>
<evidence type="ECO:0000256" key="9">
    <source>
        <dbReference type="HAMAP-Rule" id="MF_00097"/>
    </source>
</evidence>
<dbReference type="Gene3D" id="3.20.20.70">
    <property type="entry name" value="Aldolase class I"/>
    <property type="match status" value="1"/>
</dbReference>
<dbReference type="CDD" id="cd00564">
    <property type="entry name" value="TMP_TenI"/>
    <property type="match status" value="1"/>
</dbReference>
<evidence type="ECO:0000256" key="4">
    <source>
        <dbReference type="ARBA" id="ARBA00022842"/>
    </source>
</evidence>
<dbReference type="GO" id="GO:0009228">
    <property type="term" value="P:thiamine biosynthetic process"/>
    <property type="evidence" value="ECO:0007669"/>
    <property type="project" value="UniProtKB-KW"/>
</dbReference>
<keyword evidence="5 9" id="KW-0784">Thiamine biosynthesis</keyword>
<feature type="binding site" evidence="9">
    <location>
        <position position="69"/>
    </location>
    <ligand>
        <name>Mg(2+)</name>
        <dbReference type="ChEBI" id="CHEBI:18420"/>
    </ligand>
</feature>
<dbReference type="EC" id="2.5.1.3" evidence="9"/>
<evidence type="ECO:0000256" key="1">
    <source>
        <dbReference type="ARBA" id="ARBA00005165"/>
    </source>
</evidence>
<dbReference type="SUPFAM" id="SSF51391">
    <property type="entry name" value="Thiamin phosphate synthase"/>
    <property type="match status" value="1"/>
</dbReference>
<dbReference type="InterPro" id="IPR036206">
    <property type="entry name" value="ThiamineP_synth_sf"/>
</dbReference>
<dbReference type="UniPathway" id="UPA00060">
    <property type="reaction ID" value="UER00141"/>
</dbReference>
<feature type="binding site" evidence="9">
    <location>
        <begin position="36"/>
        <end position="40"/>
    </location>
    <ligand>
        <name>4-amino-2-methyl-5-(diphosphooxymethyl)pyrimidine</name>
        <dbReference type="ChEBI" id="CHEBI:57841"/>
    </ligand>
</feature>
<dbReference type="PATRIC" id="fig|52.7.peg.3776"/>
<feature type="binding site" evidence="9">
    <location>
        <position position="172"/>
    </location>
    <ligand>
        <name>2-[(2R,5Z)-2-carboxy-4-methylthiazol-5(2H)-ylidene]ethyl phosphate</name>
        <dbReference type="ChEBI" id="CHEBI:62899"/>
    </ligand>
</feature>
<dbReference type="InterPro" id="IPR013785">
    <property type="entry name" value="Aldolase_TIM"/>
</dbReference>
<dbReference type="GO" id="GO:0005737">
    <property type="term" value="C:cytoplasm"/>
    <property type="evidence" value="ECO:0007669"/>
    <property type="project" value="TreeGrafter"/>
</dbReference>
<dbReference type="GO" id="GO:0000287">
    <property type="term" value="F:magnesium ion binding"/>
    <property type="evidence" value="ECO:0007669"/>
    <property type="project" value="UniProtKB-UniRule"/>
</dbReference>
<dbReference type="KEGG" id="ccro:CMC5_034290"/>
<dbReference type="EMBL" id="CP012159">
    <property type="protein sequence ID" value="AKT39281.1"/>
    <property type="molecule type" value="Genomic_DNA"/>
</dbReference>
<dbReference type="GO" id="GO:0009229">
    <property type="term" value="P:thiamine diphosphate biosynthetic process"/>
    <property type="evidence" value="ECO:0007669"/>
    <property type="project" value="UniProtKB-UniRule"/>
</dbReference>
<accession>A0A0K1EEI4</accession>
<proteinExistence type="inferred from homology"/>
<name>A0A0K1EEI4_CHOCO</name>
<comment type="cofactor">
    <cofactor evidence="9">
        <name>Mg(2+)</name>
        <dbReference type="ChEBI" id="CHEBI:18420"/>
    </cofactor>
    <text evidence="9">Binds 1 Mg(2+) ion per subunit.</text>
</comment>
<gene>
    <name evidence="9" type="primary">thiE</name>
    <name evidence="11" type="ORF">CMC5_034290</name>
</gene>
<evidence type="ECO:0000256" key="5">
    <source>
        <dbReference type="ARBA" id="ARBA00022977"/>
    </source>
</evidence>
<comment type="catalytic activity">
    <reaction evidence="7 9">
        <text>2-(2-carboxy-4-methylthiazol-5-yl)ethyl phosphate + 4-amino-2-methyl-5-(diphosphooxymethyl)pyrimidine + 2 H(+) = thiamine phosphate + CO2 + diphosphate</text>
        <dbReference type="Rhea" id="RHEA:47848"/>
        <dbReference type="ChEBI" id="CHEBI:15378"/>
        <dbReference type="ChEBI" id="CHEBI:16526"/>
        <dbReference type="ChEBI" id="CHEBI:33019"/>
        <dbReference type="ChEBI" id="CHEBI:37575"/>
        <dbReference type="ChEBI" id="CHEBI:57841"/>
        <dbReference type="ChEBI" id="CHEBI:62890"/>
        <dbReference type="EC" id="2.5.1.3"/>
    </reaction>
</comment>
<dbReference type="AlphaFoldDB" id="A0A0K1EEI4"/>
<comment type="pathway">
    <text evidence="1 9">Cofactor biosynthesis; thiamine diphosphate biosynthesis; thiamine phosphate from 4-amino-2-methyl-5-diphosphomethylpyrimidine and 4-methyl-5-(2-phosphoethyl)-thiazole: step 1/1.</text>
</comment>